<dbReference type="AlphaFoldDB" id="A0A075I9K9"/>
<sequence length="75" mass="7928">MCIRAPHGVSIASSEVWSWRASSGITTAESPSISAMYGATNASEAEIATFMPLGTDSVRAIMSVSVTRTSQHDEH</sequence>
<protein>
    <submittedName>
        <fullName evidence="1">Uncharacterized protein</fullName>
    </submittedName>
</protein>
<name>A0A075I9K9_9EURY</name>
<evidence type="ECO:0000313" key="1">
    <source>
        <dbReference type="EMBL" id="AIF24594.1"/>
    </source>
</evidence>
<reference evidence="1" key="1">
    <citation type="journal article" date="2014" name="Genome Biol. Evol.">
        <title>Pangenome evidence for extensive interdomain horizontal transfer affecting lineage core and shell genes in uncultured planktonic thaumarchaeota and euryarchaeota.</title>
        <authorList>
            <person name="Deschamps P."/>
            <person name="Zivanovic Y."/>
            <person name="Moreira D."/>
            <person name="Rodriguez-Valera F."/>
            <person name="Lopez-Garcia P."/>
        </authorList>
    </citation>
    <scope>NUCLEOTIDE SEQUENCE</scope>
</reference>
<organism evidence="1">
    <name type="scientific">uncultured marine group II/III euryarchaeote SAT1000_34_C08</name>
    <dbReference type="NCBI Taxonomy" id="1456576"/>
    <lineage>
        <taxon>Archaea</taxon>
        <taxon>Methanobacteriati</taxon>
        <taxon>Methanobacteriota</taxon>
        <taxon>environmental samples</taxon>
    </lineage>
</organism>
<dbReference type="EMBL" id="KF901265">
    <property type="protein sequence ID" value="AIF24594.1"/>
    <property type="molecule type" value="Genomic_DNA"/>
</dbReference>
<accession>A0A075I9K9</accession>
<proteinExistence type="predicted"/>